<reference evidence="2" key="2">
    <citation type="submission" date="2025-08" db="UniProtKB">
        <authorList>
            <consortium name="Ensembl"/>
        </authorList>
    </citation>
    <scope>IDENTIFICATION</scope>
</reference>
<accession>A0A8C6MHM6</accession>
<evidence type="ECO:0000256" key="1">
    <source>
        <dbReference type="SAM" id="MobiDB-lite"/>
    </source>
</evidence>
<dbReference type="PANTHER" id="PTHR46888">
    <property type="entry name" value="ZINC KNUCKLE DOMAINCONTAINING PROTEIN-RELATED"/>
    <property type="match status" value="1"/>
</dbReference>
<feature type="compositionally biased region" description="Polar residues" evidence="1">
    <location>
        <begin position="42"/>
        <end position="70"/>
    </location>
</feature>
<evidence type="ECO:0008006" key="4">
    <source>
        <dbReference type="Google" id="ProtNLM"/>
    </source>
</evidence>
<dbReference type="GeneTree" id="ENSGT00940000165751"/>
<dbReference type="InterPro" id="IPR038269">
    <property type="entry name" value="SCAN_sf"/>
</dbReference>
<protein>
    <recommendedName>
        <fullName evidence="4">SCAN box domain-containing protein</fullName>
    </recommendedName>
</protein>
<dbReference type="PANTHER" id="PTHR46888:SF13">
    <property type="entry name" value="RIBONUCLEASE H"/>
    <property type="match status" value="1"/>
</dbReference>
<evidence type="ECO:0000313" key="3">
    <source>
        <dbReference type="Proteomes" id="UP000694548"/>
    </source>
</evidence>
<dbReference type="Proteomes" id="UP000694548">
    <property type="component" value="Chromosome sgr09"/>
</dbReference>
<reference evidence="2" key="1">
    <citation type="submission" date="2014-08" db="EMBL/GenBank/DDBJ databases">
        <authorList>
            <person name="Senf B."/>
            <person name="Petzold A."/>
            <person name="Downie B.R."/>
            <person name="Koch P."/>
            <person name="Platzer M."/>
        </authorList>
    </citation>
    <scope>NUCLEOTIDE SEQUENCE [LARGE SCALE GENOMIC DNA]</scope>
    <source>
        <strain evidence="2">GRZ</strain>
    </source>
</reference>
<feature type="region of interest" description="Disordered" evidence="1">
    <location>
        <begin position="41"/>
        <end position="72"/>
    </location>
</feature>
<dbReference type="Gene3D" id="4.10.60.10">
    <property type="entry name" value="Zinc finger, CCHC-type"/>
    <property type="match status" value="1"/>
</dbReference>
<dbReference type="AlphaFoldDB" id="A0A8C6MHM6"/>
<organism evidence="2 3">
    <name type="scientific">Nothobranchius furzeri</name>
    <name type="common">Turquoise killifish</name>
    <dbReference type="NCBI Taxonomy" id="105023"/>
    <lineage>
        <taxon>Eukaryota</taxon>
        <taxon>Metazoa</taxon>
        <taxon>Chordata</taxon>
        <taxon>Craniata</taxon>
        <taxon>Vertebrata</taxon>
        <taxon>Euteleostomi</taxon>
        <taxon>Actinopterygii</taxon>
        <taxon>Neopterygii</taxon>
        <taxon>Teleostei</taxon>
        <taxon>Neoteleostei</taxon>
        <taxon>Acanthomorphata</taxon>
        <taxon>Ovalentaria</taxon>
        <taxon>Atherinomorphae</taxon>
        <taxon>Cyprinodontiformes</taxon>
        <taxon>Nothobranchiidae</taxon>
        <taxon>Nothobranchius</taxon>
    </lineage>
</organism>
<proteinExistence type="predicted"/>
<name>A0A8C6MHM6_NOTFU</name>
<evidence type="ECO:0000313" key="2">
    <source>
        <dbReference type="Ensembl" id="ENSNFUP00015032823.1"/>
    </source>
</evidence>
<dbReference type="Gene3D" id="1.10.4020.10">
    <property type="entry name" value="DNA breaking-rejoining enzymes"/>
    <property type="match status" value="1"/>
</dbReference>
<dbReference type="InterPro" id="IPR036875">
    <property type="entry name" value="Znf_CCHC_sf"/>
</dbReference>
<reference evidence="2" key="3">
    <citation type="submission" date="2025-09" db="UniProtKB">
        <authorList>
            <consortium name="Ensembl"/>
        </authorList>
    </citation>
    <scope>IDENTIFICATION</scope>
</reference>
<dbReference type="GO" id="GO:0008270">
    <property type="term" value="F:zinc ion binding"/>
    <property type="evidence" value="ECO:0007669"/>
    <property type="project" value="InterPro"/>
</dbReference>
<keyword evidence="3" id="KW-1185">Reference proteome</keyword>
<sequence length="478" mass="53081">MEAEERTLERTLRHEMELKRLDTEDRLREIALQMRTLEAAAASNQTAAGPSSPLSQSPHELSRDTMSPPATASLPPAFDVSKCVALLPPFRETGADRYFPVFQRIAVTLQWPREVWSLLLQCRLTGKALQVILALSLTDSSDYECVKTAVLNAYELVPEAYRQRFRFEKSRPNRTYVEYAHEKSVLFEKWCSASGVDSLADLKELILVEEFKRHVLERLVLYLNEQKVSTLSAAAQLADEFKLTHWSWESRTDPGRRRRSSDSSSDPRDLTECFYCHEKGNFIRDCFSLQRKTRRSVKPPSPKPVAACAVVSNRLDNCETPHSSFKPFLTAGVVSLLGSHIGQDVVILRDTGAAQTLMKRNVLPFSVTSRAGSSVLLRDVDLGSVPAEVHYIHLSCPLITGDLKVAILEKLPIQGVDMILGNNAAGGLVLPPPESISRPETCADSDLPPVCVITRAQRKNSEKSLGGSVSPLLADDVT</sequence>
<dbReference type="GO" id="GO:0003676">
    <property type="term" value="F:nucleic acid binding"/>
    <property type="evidence" value="ECO:0007669"/>
    <property type="project" value="InterPro"/>
</dbReference>
<feature type="region of interest" description="Disordered" evidence="1">
    <location>
        <begin position="458"/>
        <end position="478"/>
    </location>
</feature>
<dbReference type="SUPFAM" id="SSF57756">
    <property type="entry name" value="Retrovirus zinc finger-like domains"/>
    <property type="match status" value="1"/>
</dbReference>
<dbReference type="SUPFAM" id="SSF47353">
    <property type="entry name" value="Retrovirus capsid dimerization domain-like"/>
    <property type="match status" value="1"/>
</dbReference>
<dbReference type="Ensembl" id="ENSNFUT00015034311.1">
    <property type="protein sequence ID" value="ENSNFUP00015032823.1"/>
    <property type="gene ID" value="ENSNFUG00015016088.1"/>
</dbReference>